<dbReference type="EMBL" id="CP020814">
    <property type="protein sequence ID" value="ARK31118.1"/>
    <property type="molecule type" value="Genomic_DNA"/>
</dbReference>
<protein>
    <submittedName>
        <fullName evidence="1">Uncharacterized protein</fullName>
    </submittedName>
</protein>
<gene>
    <name evidence="1" type="ORF">BkAM31D_15380</name>
</gene>
<evidence type="ECO:0000313" key="1">
    <source>
        <dbReference type="EMBL" id="ARK31118.1"/>
    </source>
</evidence>
<dbReference type="Proteomes" id="UP000193006">
    <property type="component" value="Chromosome"/>
</dbReference>
<proteinExistence type="predicted"/>
<evidence type="ECO:0000313" key="2">
    <source>
        <dbReference type="Proteomes" id="UP000193006"/>
    </source>
</evidence>
<dbReference type="AlphaFoldDB" id="A0A1X9MCI4"/>
<organism evidence="1 2">
    <name type="scientific">Halalkalibacter krulwichiae</name>
    <dbReference type="NCBI Taxonomy" id="199441"/>
    <lineage>
        <taxon>Bacteria</taxon>
        <taxon>Bacillati</taxon>
        <taxon>Bacillota</taxon>
        <taxon>Bacilli</taxon>
        <taxon>Bacillales</taxon>
        <taxon>Bacillaceae</taxon>
        <taxon>Halalkalibacter</taxon>
    </lineage>
</organism>
<dbReference type="STRING" id="199441.BkAM31D_15380"/>
<sequence>MSEGKKNPRKEFPARCPYTYIVCNEAMGEEKPEEELMGKRKPSPRL</sequence>
<name>A0A1X9MCI4_9BACI</name>
<reference evidence="1 2" key="1">
    <citation type="submission" date="2017-04" db="EMBL/GenBank/DDBJ databases">
        <title>Bacillus krulwichiae AM31D Genome sequencing and assembly.</title>
        <authorList>
            <person name="Krulwich T.A."/>
            <person name="Anastor L."/>
            <person name="Ehrlich R."/>
            <person name="Ehrlich G.D."/>
            <person name="Janto B."/>
        </authorList>
    </citation>
    <scope>NUCLEOTIDE SEQUENCE [LARGE SCALE GENOMIC DNA]</scope>
    <source>
        <strain evidence="1 2">AM31D</strain>
    </source>
</reference>
<dbReference type="KEGG" id="bkw:BkAM31D_15380"/>
<keyword evidence="2" id="KW-1185">Reference proteome</keyword>
<accession>A0A1X9MCI4</accession>